<evidence type="ECO:0000313" key="1">
    <source>
        <dbReference type="EMBL" id="AWX93753.1"/>
    </source>
</evidence>
<dbReference type="Proteomes" id="UP000249922">
    <property type="component" value="Chromosome"/>
</dbReference>
<dbReference type="EMBL" id="CP030239">
    <property type="protein sequence ID" value="AWX93753.1"/>
    <property type="molecule type" value="Genomic_DNA"/>
</dbReference>
<accession>A0ABM6WSY7</accession>
<organism evidence="1 2">
    <name type="scientific">Paracoccus mutanolyticus</name>
    <dbReference type="NCBI Taxonomy" id="1499308"/>
    <lineage>
        <taxon>Bacteria</taxon>
        <taxon>Pseudomonadati</taxon>
        <taxon>Pseudomonadota</taxon>
        <taxon>Alphaproteobacteria</taxon>
        <taxon>Rhodobacterales</taxon>
        <taxon>Paracoccaceae</taxon>
        <taxon>Paracoccus</taxon>
    </lineage>
</organism>
<keyword evidence="2" id="KW-1185">Reference proteome</keyword>
<proteinExistence type="predicted"/>
<protein>
    <submittedName>
        <fullName evidence="1">Uncharacterized protein</fullName>
    </submittedName>
</protein>
<sequence>MHADQGPEARHRQLIHILPHLLFPDTFERISSEGDKRLILAGFGDTTEKEIKKWSTVEIDRACSTRRAISKAHHQCTTRVRPVYASHTRFSCRFSDLPAPLHPPGARSCRA</sequence>
<reference evidence="1 2" key="1">
    <citation type="submission" date="2018-06" db="EMBL/GenBank/DDBJ databases">
        <title>Complete genome sequence of Paracoccus mutanolyticus strain RSP-02 isolated from cellulosic waste.</title>
        <authorList>
            <person name="Amrutha R.N."/>
            <person name="Shrivastav A."/>
            <person name="Buddana S.K."/>
            <person name="Deshpande U."/>
            <person name="Prakasham R.S."/>
        </authorList>
    </citation>
    <scope>NUCLEOTIDE SEQUENCE [LARGE SCALE GENOMIC DNA]</scope>
    <source>
        <strain evidence="1 2">RSP-02</strain>
    </source>
</reference>
<evidence type="ECO:0000313" key="2">
    <source>
        <dbReference type="Proteomes" id="UP000249922"/>
    </source>
</evidence>
<name>A0ABM6WSY7_9RHOB</name>
<dbReference type="RefSeq" id="WP_112888218.1">
    <property type="nucleotide sequence ID" value="NZ_CP030239.1"/>
</dbReference>
<gene>
    <name evidence="1" type="ORF">DPM13_13820</name>
</gene>